<evidence type="ECO:0000313" key="1">
    <source>
        <dbReference type="EMBL" id="EFM47913.1"/>
    </source>
</evidence>
<dbReference type="EMBL" id="ACSH02000008">
    <property type="protein sequence ID" value="EFM47913.1"/>
    <property type="molecule type" value="Genomic_DNA"/>
</dbReference>
<keyword evidence="2" id="KW-1185">Reference proteome</keyword>
<evidence type="ECO:0000313" key="2">
    <source>
        <dbReference type="Proteomes" id="UP000004218"/>
    </source>
</evidence>
<dbReference type="Proteomes" id="UP000004218">
    <property type="component" value="Unassembled WGS sequence"/>
</dbReference>
<dbReference type="STRING" id="553207.HMPREF0299_5313"/>
<proteinExistence type="predicted"/>
<comment type="caution">
    <text evidence="1">The sequence shown here is derived from an EMBL/GenBank/DDBJ whole genome shotgun (WGS) entry which is preliminary data.</text>
</comment>
<sequence>MIILSKEYVVFVGLDFRMAIIEVYSTARKCGLASQSINTWPLSGSEEKQGR</sequence>
<dbReference type="AlphaFoldDB" id="E0DI03"/>
<name>E0DI03_9CORY</name>
<accession>E0DI03</accession>
<protein>
    <submittedName>
        <fullName evidence="1">Uncharacterized protein</fullName>
    </submittedName>
</protein>
<reference evidence="1" key="1">
    <citation type="submission" date="2010-08" db="EMBL/GenBank/DDBJ databases">
        <authorList>
            <person name="Harkins D.M."/>
            <person name="Madupu R."/>
            <person name="Durkin A.S."/>
            <person name="Torralba M."/>
            <person name="Methe B."/>
            <person name="Sutton G.G."/>
            <person name="Nelson K.E."/>
        </authorList>
    </citation>
    <scope>NUCLEOTIDE SEQUENCE [LARGE SCALE GENOMIC DNA]</scope>
    <source>
        <strain evidence="1">ATCC 14266</strain>
    </source>
</reference>
<organism evidence="1 2">
    <name type="scientific">Corynebacterium matruchotii ATCC 14266</name>
    <dbReference type="NCBI Taxonomy" id="553207"/>
    <lineage>
        <taxon>Bacteria</taxon>
        <taxon>Bacillati</taxon>
        <taxon>Actinomycetota</taxon>
        <taxon>Actinomycetes</taxon>
        <taxon>Mycobacteriales</taxon>
        <taxon>Corynebacteriaceae</taxon>
        <taxon>Corynebacterium</taxon>
    </lineage>
</organism>
<gene>
    <name evidence="1" type="ORF">HMPREF0299_5313</name>
</gene>